<keyword evidence="2" id="KW-1185">Reference proteome</keyword>
<organism evidence="1 2">
    <name type="scientific">Paenibacillus albidus</name>
    <dbReference type="NCBI Taxonomy" id="2041023"/>
    <lineage>
        <taxon>Bacteria</taxon>
        <taxon>Bacillati</taxon>
        <taxon>Bacillota</taxon>
        <taxon>Bacilli</taxon>
        <taxon>Bacillales</taxon>
        <taxon>Paenibacillaceae</taxon>
        <taxon>Paenibacillus</taxon>
    </lineage>
</organism>
<dbReference type="AlphaFoldDB" id="A0A917C212"/>
<comment type="caution">
    <text evidence="1">The sequence shown here is derived from an EMBL/GenBank/DDBJ whole genome shotgun (WGS) entry which is preliminary data.</text>
</comment>
<name>A0A917C212_9BACL</name>
<sequence length="122" mass="13170">MRKMEKRSLKAAIINGSAYAPVCAVAEATGAGLTVEGKKIIMSETNTTTAANGGHKTIAELQIDRKKITGAIDQRKLNSTDLEANAIPLFEAYKQVVDKKKTEIATLQQLTEIDAKITVLLK</sequence>
<dbReference type="Proteomes" id="UP000637643">
    <property type="component" value="Unassembled WGS sequence"/>
</dbReference>
<protein>
    <submittedName>
        <fullName evidence="1">Uncharacterized protein</fullName>
    </submittedName>
</protein>
<evidence type="ECO:0000313" key="2">
    <source>
        <dbReference type="Proteomes" id="UP000637643"/>
    </source>
</evidence>
<dbReference type="EMBL" id="BMKR01000004">
    <property type="protein sequence ID" value="GGF67954.1"/>
    <property type="molecule type" value="Genomic_DNA"/>
</dbReference>
<evidence type="ECO:0000313" key="1">
    <source>
        <dbReference type="EMBL" id="GGF67954.1"/>
    </source>
</evidence>
<dbReference type="RefSeq" id="WP_189022800.1">
    <property type="nucleotide sequence ID" value="NZ_BMKR01000004.1"/>
</dbReference>
<proteinExistence type="predicted"/>
<gene>
    <name evidence="1" type="ORF">GCM10010912_11200</name>
</gene>
<reference evidence="1" key="2">
    <citation type="submission" date="2020-09" db="EMBL/GenBank/DDBJ databases">
        <authorList>
            <person name="Sun Q."/>
            <person name="Zhou Y."/>
        </authorList>
    </citation>
    <scope>NUCLEOTIDE SEQUENCE</scope>
    <source>
        <strain evidence="1">CGMCC 1.16134</strain>
    </source>
</reference>
<reference evidence="1" key="1">
    <citation type="journal article" date="2014" name="Int. J. Syst. Evol. Microbiol.">
        <title>Complete genome sequence of Corynebacterium casei LMG S-19264T (=DSM 44701T), isolated from a smear-ripened cheese.</title>
        <authorList>
            <consortium name="US DOE Joint Genome Institute (JGI-PGF)"/>
            <person name="Walter F."/>
            <person name="Albersmeier A."/>
            <person name="Kalinowski J."/>
            <person name="Ruckert C."/>
        </authorList>
    </citation>
    <scope>NUCLEOTIDE SEQUENCE</scope>
    <source>
        <strain evidence="1">CGMCC 1.16134</strain>
    </source>
</reference>
<accession>A0A917C212</accession>